<dbReference type="SMART" id="SM00342">
    <property type="entry name" value="HTH_ARAC"/>
    <property type="match status" value="1"/>
</dbReference>
<dbReference type="InterPro" id="IPR018062">
    <property type="entry name" value="HTH_AraC-typ_CS"/>
</dbReference>
<dbReference type="Gene3D" id="2.60.120.10">
    <property type="entry name" value="Jelly Rolls"/>
    <property type="match status" value="1"/>
</dbReference>
<protein>
    <recommendedName>
        <fullName evidence="4">HTH araC/xylS-type domain-containing protein</fullName>
    </recommendedName>
</protein>
<dbReference type="Pfam" id="PF12833">
    <property type="entry name" value="HTH_18"/>
    <property type="match status" value="1"/>
</dbReference>
<gene>
    <name evidence="5" type="ORF">BTA35_0208415</name>
</gene>
<comment type="caution">
    <text evidence="5">The sequence shown here is derived from an EMBL/GenBank/DDBJ whole genome shotgun (WGS) entry which is preliminary data.</text>
</comment>
<dbReference type="PANTHER" id="PTHR46796:SF10">
    <property type="entry name" value="TRANSCRIPTIONAL ACTIVATOR FEAR"/>
    <property type="match status" value="1"/>
</dbReference>
<dbReference type="GO" id="GO:0043565">
    <property type="term" value="F:sequence-specific DNA binding"/>
    <property type="evidence" value="ECO:0007669"/>
    <property type="project" value="InterPro"/>
</dbReference>
<dbReference type="InterPro" id="IPR014710">
    <property type="entry name" value="RmlC-like_jellyroll"/>
</dbReference>
<dbReference type="InterPro" id="IPR009057">
    <property type="entry name" value="Homeodomain-like_sf"/>
</dbReference>
<reference evidence="5" key="1">
    <citation type="submission" date="2017-02" db="EMBL/GenBank/DDBJ databases">
        <title>Draft Genome Sequence of the Salt Water Bacterium Oceanospirillum linum ATCC 11336.</title>
        <authorList>
            <person name="Trachtenberg A.M."/>
            <person name="Carney J.G."/>
            <person name="Linnane J.D."/>
            <person name="Rheaume B.A."/>
            <person name="Pitts N.L."/>
            <person name="Mykles D.L."/>
            <person name="Maclea K.S."/>
        </authorList>
    </citation>
    <scope>NUCLEOTIDE SEQUENCE [LARGE SCALE GENOMIC DNA]</scope>
    <source>
        <strain evidence="5">ATCC 11336</strain>
    </source>
</reference>
<evidence type="ECO:0000313" key="5">
    <source>
        <dbReference type="EMBL" id="OOV87025.1"/>
    </source>
</evidence>
<dbReference type="InterPro" id="IPR018060">
    <property type="entry name" value="HTH_AraC"/>
</dbReference>
<dbReference type="InterPro" id="IPR050204">
    <property type="entry name" value="AraC_XylS_family_regulators"/>
</dbReference>
<evidence type="ECO:0000313" key="6">
    <source>
        <dbReference type="Proteomes" id="UP000190064"/>
    </source>
</evidence>
<dbReference type="PROSITE" id="PS01124">
    <property type="entry name" value="HTH_ARAC_FAMILY_2"/>
    <property type="match status" value="1"/>
</dbReference>
<keyword evidence="3" id="KW-0804">Transcription</keyword>
<sequence>MNTAIRVNRLPNSCLSHDHEYHQLVVALSGKAEFEIEGNQGIVTPWQGCLVPSEHTHYYEGIGSNTHLIIDLPHRHPLLQSSVIDLSRLFDTPGYFTIDSNLKLFLTFMLKEIKSFGDDPGTADFLAFAFLHRLHQRIFQQEAPLKQIDRVTLKLDLIDRYIAEHLAEKISVAQLADVACMSESHFHIMFRNVAGITPHQYLIQARLKEAARLLRHSQSPLNDIAEQTGFTSQSALGNAFKRYFQLTPGQFRQQH</sequence>
<dbReference type="InterPro" id="IPR011051">
    <property type="entry name" value="RmlC_Cupin_sf"/>
</dbReference>
<evidence type="ECO:0000259" key="4">
    <source>
        <dbReference type="PROSITE" id="PS01124"/>
    </source>
</evidence>
<keyword evidence="1" id="KW-0805">Transcription regulation</keyword>
<dbReference type="Proteomes" id="UP000190064">
    <property type="component" value="Unassembled WGS sequence"/>
</dbReference>
<dbReference type="RefSeq" id="WP_078319375.1">
    <property type="nucleotide sequence ID" value="NZ_FXTS01000003.1"/>
</dbReference>
<dbReference type="EMBL" id="MTSD02000003">
    <property type="protein sequence ID" value="OOV87025.1"/>
    <property type="molecule type" value="Genomic_DNA"/>
</dbReference>
<evidence type="ECO:0000256" key="2">
    <source>
        <dbReference type="ARBA" id="ARBA00023125"/>
    </source>
</evidence>
<dbReference type="SUPFAM" id="SSF46689">
    <property type="entry name" value="Homeodomain-like"/>
    <property type="match status" value="2"/>
</dbReference>
<evidence type="ECO:0000256" key="3">
    <source>
        <dbReference type="ARBA" id="ARBA00023163"/>
    </source>
</evidence>
<evidence type="ECO:0000256" key="1">
    <source>
        <dbReference type="ARBA" id="ARBA00023015"/>
    </source>
</evidence>
<keyword evidence="2" id="KW-0238">DNA-binding</keyword>
<organism evidence="5 6">
    <name type="scientific">Oceanospirillum linum</name>
    <dbReference type="NCBI Taxonomy" id="966"/>
    <lineage>
        <taxon>Bacteria</taxon>
        <taxon>Pseudomonadati</taxon>
        <taxon>Pseudomonadota</taxon>
        <taxon>Gammaproteobacteria</taxon>
        <taxon>Oceanospirillales</taxon>
        <taxon>Oceanospirillaceae</taxon>
        <taxon>Oceanospirillum</taxon>
    </lineage>
</organism>
<dbReference type="GO" id="GO:0003700">
    <property type="term" value="F:DNA-binding transcription factor activity"/>
    <property type="evidence" value="ECO:0007669"/>
    <property type="project" value="InterPro"/>
</dbReference>
<dbReference type="PROSITE" id="PS00041">
    <property type="entry name" value="HTH_ARAC_FAMILY_1"/>
    <property type="match status" value="1"/>
</dbReference>
<keyword evidence="6" id="KW-1185">Reference proteome</keyword>
<dbReference type="PANTHER" id="PTHR46796">
    <property type="entry name" value="HTH-TYPE TRANSCRIPTIONAL ACTIVATOR RHAS-RELATED"/>
    <property type="match status" value="1"/>
</dbReference>
<dbReference type="AlphaFoldDB" id="A0A1T1HB24"/>
<feature type="domain" description="HTH araC/xylS-type" evidence="4">
    <location>
        <begin position="156"/>
        <end position="254"/>
    </location>
</feature>
<name>A0A1T1HB24_OCELI</name>
<proteinExistence type="predicted"/>
<accession>A0A1T1HB24</accession>
<dbReference type="STRING" id="966.BTA35_0208415"/>
<dbReference type="Gene3D" id="1.10.10.60">
    <property type="entry name" value="Homeodomain-like"/>
    <property type="match status" value="2"/>
</dbReference>
<dbReference type="SUPFAM" id="SSF51182">
    <property type="entry name" value="RmlC-like cupins"/>
    <property type="match status" value="1"/>
</dbReference>